<feature type="compositionally biased region" description="Basic and acidic residues" evidence="1">
    <location>
        <begin position="138"/>
        <end position="151"/>
    </location>
</feature>
<organism evidence="2 3">
    <name type="scientific">Claviceps africana</name>
    <dbReference type="NCBI Taxonomy" id="83212"/>
    <lineage>
        <taxon>Eukaryota</taxon>
        <taxon>Fungi</taxon>
        <taxon>Dikarya</taxon>
        <taxon>Ascomycota</taxon>
        <taxon>Pezizomycotina</taxon>
        <taxon>Sordariomycetes</taxon>
        <taxon>Hypocreomycetidae</taxon>
        <taxon>Hypocreales</taxon>
        <taxon>Clavicipitaceae</taxon>
        <taxon>Claviceps</taxon>
    </lineage>
</organism>
<feature type="region of interest" description="Disordered" evidence="1">
    <location>
        <begin position="115"/>
        <end position="224"/>
    </location>
</feature>
<name>A0A8K0J886_9HYPO</name>
<dbReference type="AlphaFoldDB" id="A0A8K0J886"/>
<reference evidence="2" key="1">
    <citation type="journal article" date="2020" name="bioRxiv">
        <title>Whole genome comparisons of ergot fungi reveals the divergence and evolution of species within the genus Claviceps are the result of varying mechanisms driving genome evolution and host range expansion.</title>
        <authorList>
            <person name="Wyka S.A."/>
            <person name="Mondo S.J."/>
            <person name="Liu M."/>
            <person name="Dettman J."/>
            <person name="Nalam V."/>
            <person name="Broders K.D."/>
        </authorList>
    </citation>
    <scope>NUCLEOTIDE SEQUENCE</scope>
    <source>
        <strain evidence="2">CCC 489</strain>
    </source>
</reference>
<dbReference type="EMBL" id="SRPY01000343">
    <property type="protein sequence ID" value="KAG5925733.1"/>
    <property type="molecule type" value="Genomic_DNA"/>
</dbReference>
<protein>
    <submittedName>
        <fullName evidence="2">Uncharacterized protein</fullName>
    </submittedName>
</protein>
<gene>
    <name evidence="2" type="ORF">E4U42_004021</name>
</gene>
<feature type="compositionally biased region" description="Pro residues" evidence="1">
    <location>
        <begin position="408"/>
        <end position="420"/>
    </location>
</feature>
<evidence type="ECO:0000313" key="2">
    <source>
        <dbReference type="EMBL" id="KAG5925733.1"/>
    </source>
</evidence>
<feature type="region of interest" description="Disordered" evidence="1">
    <location>
        <begin position="1"/>
        <end position="28"/>
    </location>
</feature>
<proteinExistence type="predicted"/>
<comment type="caution">
    <text evidence="2">The sequence shown here is derived from an EMBL/GenBank/DDBJ whole genome shotgun (WGS) entry which is preliminary data.</text>
</comment>
<feature type="region of interest" description="Disordered" evidence="1">
    <location>
        <begin position="385"/>
        <end position="483"/>
    </location>
</feature>
<evidence type="ECO:0000313" key="3">
    <source>
        <dbReference type="Proteomes" id="UP000811619"/>
    </source>
</evidence>
<feature type="compositionally biased region" description="Polar residues" evidence="1">
    <location>
        <begin position="115"/>
        <end position="128"/>
    </location>
</feature>
<keyword evidence="3" id="KW-1185">Reference proteome</keyword>
<dbReference type="Proteomes" id="UP000811619">
    <property type="component" value="Unassembled WGS sequence"/>
</dbReference>
<sequence length="756" mass="82420">MPWKPPASGLGIHRPRAGSKSIRGQISSPIPIFNSLNDELLMSDRPGRPSATLNDGAYVNDAVVEDADTVARQTVEGGHRVGTRYASVSSHSTGNYTMQSQLMDATSSVVAPTSISAKSSTTAPTQPRRSYPPVSDVEATRDERGGQDPEHHRKKSSIRSALGKLFGRKTKGQQQHKDDVACHLPGGKTISAEPPWTAPNQPSSSDPSGQGPSAARSVVESKRSFSAPITEYDRALRSHSIGPEDVMAIQSARNSLSADFRLSGKCMSLVDSSAHPENLRWTSGSRLAGLSPRPASSQDRIFRADVDEDPREIGRAISCDPQGLKRRSRSLTFMSNFDIVSTPSPPRAIIRRRSAEIRYWRDGHAAPLMSPNRTLAHDEFLYLPTQGPETQDVGLESHLEPEQETLPEPRPQPQSQPGPGPERQRQFPLEPEPLPKSTPLRSSPRIEERVVTPPQPVMMHPEGEDEEGGREACQNKGPTRSIDFDGWIETTSLESRVSNLETRMSRLEGIVIQLGNSLSVLRQPTKESRLEMAFVGDHSHSISRLSTCHSNTSKTTFGDVGEVTPRTTVVSPTALSCQQQRYTVDESTSHSGGHVTLEHYTNLLALLETERSAREALEAQVSSLGTRLHLLSKSVTYTSTDQSDSPSLNRSLGEISVFDHEEEDDHRRLIVTSPYPLPPLGFDDSAIAPDVRPGDEYTDYPVRPAETTNGGLEAFGNGDEGAPRPLCTNKVSCGRPTTKPTVAVAQRAAHTKQMSA</sequence>
<dbReference type="OrthoDB" id="5428925at2759"/>
<accession>A0A8K0J886</accession>
<feature type="compositionally biased region" description="Low complexity" evidence="1">
    <location>
        <begin position="199"/>
        <end position="213"/>
    </location>
</feature>
<evidence type="ECO:0000256" key="1">
    <source>
        <dbReference type="SAM" id="MobiDB-lite"/>
    </source>
</evidence>